<reference evidence="4 5" key="1">
    <citation type="journal article" date="2018" name="New Phytol.">
        <title>Phylogenomics of Endogonaceae and evolution of mycorrhizas within Mucoromycota.</title>
        <authorList>
            <person name="Chang Y."/>
            <person name="Desiro A."/>
            <person name="Na H."/>
            <person name="Sandor L."/>
            <person name="Lipzen A."/>
            <person name="Clum A."/>
            <person name="Barry K."/>
            <person name="Grigoriev I.V."/>
            <person name="Martin F.M."/>
            <person name="Stajich J.E."/>
            <person name="Smith M.E."/>
            <person name="Bonito G."/>
            <person name="Spatafora J.W."/>
        </authorList>
    </citation>
    <scope>NUCLEOTIDE SEQUENCE [LARGE SCALE GENOMIC DNA]</scope>
    <source>
        <strain evidence="4 5">GMNB39</strain>
    </source>
</reference>
<organism evidence="4 5">
    <name type="scientific">Jimgerdemannia flammicorona</name>
    <dbReference type="NCBI Taxonomy" id="994334"/>
    <lineage>
        <taxon>Eukaryota</taxon>
        <taxon>Fungi</taxon>
        <taxon>Fungi incertae sedis</taxon>
        <taxon>Mucoromycota</taxon>
        <taxon>Mucoromycotina</taxon>
        <taxon>Endogonomycetes</taxon>
        <taxon>Endogonales</taxon>
        <taxon>Endogonaceae</taxon>
        <taxon>Jimgerdemannia</taxon>
    </lineage>
</organism>
<proteinExistence type="predicted"/>
<evidence type="ECO:0000259" key="3">
    <source>
        <dbReference type="Pfam" id="PF04082"/>
    </source>
</evidence>
<dbReference type="Pfam" id="PF04082">
    <property type="entry name" value="Fungal_trans"/>
    <property type="match status" value="1"/>
</dbReference>
<protein>
    <recommendedName>
        <fullName evidence="3">Xylanolytic transcriptional activator regulatory domain-containing protein</fullName>
    </recommendedName>
</protein>
<dbReference type="Proteomes" id="UP000268093">
    <property type="component" value="Unassembled WGS sequence"/>
</dbReference>
<evidence type="ECO:0000256" key="2">
    <source>
        <dbReference type="SAM" id="MobiDB-lite"/>
    </source>
</evidence>
<dbReference type="EMBL" id="RBNI01008511">
    <property type="protein sequence ID" value="RUP44678.1"/>
    <property type="molecule type" value="Genomic_DNA"/>
</dbReference>
<keyword evidence="1" id="KW-0539">Nucleus</keyword>
<dbReference type="GO" id="GO:0003700">
    <property type="term" value="F:DNA-binding transcription factor activity"/>
    <property type="evidence" value="ECO:0007669"/>
    <property type="project" value="InterPro"/>
</dbReference>
<keyword evidence="5" id="KW-1185">Reference proteome</keyword>
<dbReference type="OrthoDB" id="2123952at2759"/>
<comment type="caution">
    <text evidence="4">The sequence shown here is derived from an EMBL/GenBank/DDBJ whole genome shotgun (WGS) entry which is preliminary data.</text>
</comment>
<evidence type="ECO:0000256" key="1">
    <source>
        <dbReference type="ARBA" id="ARBA00023242"/>
    </source>
</evidence>
<feature type="region of interest" description="Disordered" evidence="2">
    <location>
        <begin position="1"/>
        <end position="48"/>
    </location>
</feature>
<feature type="domain" description="Xylanolytic transcriptional activator regulatory" evidence="3">
    <location>
        <begin position="2"/>
        <end position="102"/>
    </location>
</feature>
<evidence type="ECO:0000313" key="5">
    <source>
        <dbReference type="Proteomes" id="UP000268093"/>
    </source>
</evidence>
<gene>
    <name evidence="4" type="ORF">BC936DRAFT_149143</name>
</gene>
<dbReference type="AlphaFoldDB" id="A0A433D1H1"/>
<dbReference type="GO" id="GO:0008270">
    <property type="term" value="F:zinc ion binding"/>
    <property type="evidence" value="ECO:0007669"/>
    <property type="project" value="InterPro"/>
</dbReference>
<dbReference type="InterPro" id="IPR050987">
    <property type="entry name" value="AtrR-like"/>
</dbReference>
<dbReference type="PANTHER" id="PTHR46910">
    <property type="entry name" value="TRANSCRIPTION FACTOR PDR1"/>
    <property type="match status" value="1"/>
</dbReference>
<dbReference type="InterPro" id="IPR007219">
    <property type="entry name" value="XnlR_reg_dom"/>
</dbReference>
<name>A0A433D1H1_9FUNG</name>
<dbReference type="CDD" id="cd12148">
    <property type="entry name" value="fungal_TF_MHR"/>
    <property type="match status" value="1"/>
</dbReference>
<feature type="non-terminal residue" evidence="4">
    <location>
        <position position="1"/>
    </location>
</feature>
<dbReference type="PANTHER" id="PTHR46910:SF1">
    <property type="entry name" value="MISCELLANEOUS ZN(II)2CYS6 TRANSCRIPTION FACTOR (EUROFUNG)-RELATED"/>
    <property type="match status" value="1"/>
</dbReference>
<accession>A0A433D1H1</accession>
<dbReference type="GO" id="GO:0006351">
    <property type="term" value="P:DNA-templated transcription"/>
    <property type="evidence" value="ECO:0007669"/>
    <property type="project" value="InterPro"/>
</dbReference>
<sequence length="191" mass="21217">TAAEMGRPMTILDHDYDTELPSAYEIEEDNSAASDDAQTSSPASPPPNVPVYTSFIQLIKLSEILGQVLQGLYSPRARSTGLGLANADSLANILDRSLTNWKVALPEELQYQPGRSNKLVMTTVIANIKRYFHPFSRYCNVGIMLLYRADVTTSPFRINDREGPAIKLSSTEHLHKRGQHYYQCHGGNGFT</sequence>
<evidence type="ECO:0000313" key="4">
    <source>
        <dbReference type="EMBL" id="RUP44678.1"/>
    </source>
</evidence>
<dbReference type="GO" id="GO:0003677">
    <property type="term" value="F:DNA binding"/>
    <property type="evidence" value="ECO:0007669"/>
    <property type="project" value="InterPro"/>
</dbReference>